<sequence length="320" mass="35234">MLVHSLGYPLYMPEPDPGLPKEYRRKGLRIGDVGRITSAGAFDFLFNTCSPANHPINPSVLPDNFEVLPLNDTSIHENFFAPETFLLSDNVDEKDDQFHCTGVEGAVLALPEGGTLFEAQNTGIFQEHAARHAESWYKYTTGCKERKPANGSLYLITGCIKSRTWGIATFYRGPTPGNYLQFISNDVPPGSASNAQSTYRWQKSGRVIARIGPNSEGTCELNQCVFLYGYKVMLHQDVWDTLQCPVSDPSREGEQRPFSAGEGKKPLHATAGDSPLKSHHPSMDNKTVQNQNMSASMIASDFFNAALPVGYCPSFLCANN</sequence>
<accession>A0A0C2SR73</accession>
<dbReference type="OrthoDB" id="2662290at2759"/>
<dbReference type="STRING" id="946122.A0A0C2SR73"/>
<dbReference type="Proteomes" id="UP000054549">
    <property type="component" value="Unassembled WGS sequence"/>
</dbReference>
<organism evidence="2 3">
    <name type="scientific">Amanita muscaria (strain Koide BX008)</name>
    <dbReference type="NCBI Taxonomy" id="946122"/>
    <lineage>
        <taxon>Eukaryota</taxon>
        <taxon>Fungi</taxon>
        <taxon>Dikarya</taxon>
        <taxon>Basidiomycota</taxon>
        <taxon>Agaricomycotina</taxon>
        <taxon>Agaricomycetes</taxon>
        <taxon>Agaricomycetidae</taxon>
        <taxon>Agaricales</taxon>
        <taxon>Pluteineae</taxon>
        <taxon>Amanitaceae</taxon>
        <taxon>Amanita</taxon>
    </lineage>
</organism>
<dbReference type="HOGENOM" id="CLU_021108_1_0_1"/>
<protein>
    <submittedName>
        <fullName evidence="2">Uncharacterized protein</fullName>
    </submittedName>
</protein>
<dbReference type="InParanoid" id="A0A0C2SR73"/>
<keyword evidence="3" id="KW-1185">Reference proteome</keyword>
<name>A0A0C2SR73_AMAMK</name>
<evidence type="ECO:0000313" key="3">
    <source>
        <dbReference type="Proteomes" id="UP000054549"/>
    </source>
</evidence>
<reference evidence="2 3" key="1">
    <citation type="submission" date="2014-04" db="EMBL/GenBank/DDBJ databases">
        <title>Evolutionary Origins and Diversification of the Mycorrhizal Mutualists.</title>
        <authorList>
            <consortium name="DOE Joint Genome Institute"/>
            <consortium name="Mycorrhizal Genomics Consortium"/>
            <person name="Kohler A."/>
            <person name="Kuo A."/>
            <person name="Nagy L.G."/>
            <person name="Floudas D."/>
            <person name="Copeland A."/>
            <person name="Barry K.W."/>
            <person name="Cichocki N."/>
            <person name="Veneault-Fourrey C."/>
            <person name="LaButti K."/>
            <person name="Lindquist E.A."/>
            <person name="Lipzen A."/>
            <person name="Lundell T."/>
            <person name="Morin E."/>
            <person name="Murat C."/>
            <person name="Riley R."/>
            <person name="Ohm R."/>
            <person name="Sun H."/>
            <person name="Tunlid A."/>
            <person name="Henrissat B."/>
            <person name="Grigoriev I.V."/>
            <person name="Hibbett D.S."/>
            <person name="Martin F."/>
        </authorList>
    </citation>
    <scope>NUCLEOTIDE SEQUENCE [LARGE SCALE GENOMIC DNA]</scope>
    <source>
        <strain evidence="2 3">Koide BX008</strain>
    </source>
</reference>
<evidence type="ECO:0000313" key="2">
    <source>
        <dbReference type="EMBL" id="KIL65800.1"/>
    </source>
</evidence>
<evidence type="ECO:0000256" key="1">
    <source>
        <dbReference type="SAM" id="MobiDB-lite"/>
    </source>
</evidence>
<dbReference type="EMBL" id="KN818240">
    <property type="protein sequence ID" value="KIL65800.1"/>
    <property type="molecule type" value="Genomic_DNA"/>
</dbReference>
<dbReference type="AlphaFoldDB" id="A0A0C2SR73"/>
<feature type="region of interest" description="Disordered" evidence="1">
    <location>
        <begin position="246"/>
        <end position="287"/>
    </location>
</feature>
<gene>
    <name evidence="2" type="ORF">M378DRAFT_76521</name>
</gene>
<proteinExistence type="predicted"/>